<feature type="compositionally biased region" description="Basic and acidic residues" evidence="13">
    <location>
        <begin position="35"/>
        <end position="44"/>
    </location>
</feature>
<feature type="compositionally biased region" description="Basic and acidic residues" evidence="13">
    <location>
        <begin position="679"/>
        <end position="688"/>
    </location>
</feature>
<feature type="domain" description="Protein kinase" evidence="14">
    <location>
        <begin position="122"/>
        <end position="398"/>
    </location>
</feature>
<keyword evidence="4 15" id="KW-0723">Serine/threonine-protein kinase</keyword>
<dbReference type="EC" id="2.7.11.1" evidence="3"/>
<keyword evidence="9 12" id="KW-0067">ATP-binding</keyword>
<dbReference type="OrthoDB" id="504170at2759"/>
<keyword evidence="8 15" id="KW-0418">Kinase</keyword>
<feature type="region of interest" description="Disordered" evidence="13">
    <location>
        <begin position="1"/>
        <end position="118"/>
    </location>
</feature>
<sequence>MAEVGGAKVRSPLAETTNRINSPFPLLEPQPRGKPRPDHAEARPAHAQAHVQTQAQARRTVPNPMAENSRPSTSHGATNAHAPAVLSPPKQADEDKRFSQASYASSSSSRSKRSYKTHVGPWQLGRTLGKGSSARVRLCRHNVTKQLAAVKIVNRRMAYLVQDSSLAALSKWDSSLPEQINGEMRVPMAIEREVAILKLIEHPNIMRLYDIWENRSEIYLILEYIDRGDLFTFINTYGRLSEDTSVFFFRQMISAIAYCHSFNVCHRDLKPENILITGDLQIKIADFGMAALHQTDTHHLATACGSPHYAAPELLKNRQYRGDRADIWSLGVILYAMLSATLPFDDPDLRVMMAKTKKGHYQMPRCVSPEAADLIRRMLQVNPDRRITLKEIWRHPLVQKYNSLDSFGDITGQLPDTRKGFQYTPVQRSEIDPQLLRQLRSMWHMFSEQDLVLKLSCDEPNDQKAFYWLLYNYRDKQLEDFKPELAHSMSDYHHLKPTIWKKKVSTCEFAQPRGKGHGRSVSRFTVISNAAETESGTEKSYDPYRGSRMLQGCEPEASHAKIVIHRDAETVSVRSTTRARSGSTTARRARANSARAASIMAKQPSRGSLLSLRSNRQGTPHVAIPALRHKRGVDFSHIRRRSTSAGYAKRQPTRLRTTASVAGDGSMYQKEAARSPSPELRRQADGTHPKAKGAPKNGASMIFNEELRHFSNSCAKDCDEAFKGTLAEAESAGGSWTDAEKKGRGSTPFSITVDSPTVTTPATDRSSAASWQSRPLPPLPPEEPSKQFLTPSLRDVESELDFGGEENNDAATVSHDGPHLAVPVMLSKHADRRVVSAPAHNHQPSRKLTTLPSIHENTTSAVDSDGTRVVSAPPHGSGKRSDDMDRSLEYLSKVENTIRVVHSPGSTSPVKMPEPLNVQKKSATEDFGHKLHRRLAYNAEKYDDDAVERPAADTGADTKKKKTSWFRRVSKAESASAASEPKTARTSIASKQSSDADGLAPAAKKKAFTFPFWKSNKERETGMIVEGERDRTEVPRPTDCRLTAETGPVRATEDKMAARQTRQQALRDSGSGSIRNVAVKQNWLTRLFRVKPATTYICMTLSRKRARQEVGILLREWRRYGMKGVQVDKQRNIVFARLGAKNYLNLKEVEFAAEVMTVIEHGKKQPLSIVRFTQERGAASSLHRIVDTMRIMFDSRHLLVTDKDKQKMMIKTLNS</sequence>
<evidence type="ECO:0000256" key="1">
    <source>
        <dbReference type="ARBA" id="ARBA00004266"/>
    </source>
</evidence>
<feature type="compositionally biased region" description="Polar residues" evidence="13">
    <location>
        <begin position="747"/>
        <end position="773"/>
    </location>
</feature>
<keyword evidence="16" id="KW-1185">Reference proteome</keyword>
<dbReference type="PROSITE" id="PS00108">
    <property type="entry name" value="PROTEIN_KINASE_ST"/>
    <property type="match status" value="1"/>
</dbReference>
<keyword evidence="7 12" id="KW-0547">Nucleotide-binding</keyword>
<comment type="subcellular location">
    <subcellularLocation>
        <location evidence="1">Bud neck</location>
    </subcellularLocation>
</comment>
<dbReference type="SMART" id="SM00220">
    <property type="entry name" value="S_TKc"/>
    <property type="match status" value="1"/>
</dbReference>
<comment type="catalytic activity">
    <reaction evidence="11">
        <text>L-seryl-[protein] + ATP = O-phospho-L-seryl-[protein] + ADP + H(+)</text>
        <dbReference type="Rhea" id="RHEA:17989"/>
        <dbReference type="Rhea" id="RHEA-COMP:9863"/>
        <dbReference type="Rhea" id="RHEA-COMP:11604"/>
        <dbReference type="ChEBI" id="CHEBI:15378"/>
        <dbReference type="ChEBI" id="CHEBI:29999"/>
        <dbReference type="ChEBI" id="CHEBI:30616"/>
        <dbReference type="ChEBI" id="CHEBI:83421"/>
        <dbReference type="ChEBI" id="CHEBI:456216"/>
        <dbReference type="EC" id="2.7.11.1"/>
    </reaction>
</comment>
<accession>A0A9Q8QR29</accession>
<keyword evidence="6 15" id="KW-0808">Transferase</keyword>
<feature type="compositionally biased region" description="Basic residues" evidence="13">
    <location>
        <begin position="959"/>
        <end position="969"/>
    </location>
</feature>
<dbReference type="Gene3D" id="3.30.310.220">
    <property type="entry name" value="Fungal kinase associated-1 domain"/>
    <property type="match status" value="1"/>
</dbReference>
<feature type="region of interest" description="Disordered" evidence="13">
    <location>
        <begin position="730"/>
        <end position="788"/>
    </location>
</feature>
<evidence type="ECO:0000256" key="8">
    <source>
        <dbReference type="ARBA" id="ARBA00022777"/>
    </source>
</evidence>
<evidence type="ECO:0000259" key="14">
    <source>
        <dbReference type="PROSITE" id="PS50011"/>
    </source>
</evidence>
<comment type="similarity">
    <text evidence="2">Belongs to the protein kinase superfamily. CAMK Ser/Thr protein kinase family. NIM1 subfamily.</text>
</comment>
<dbReference type="InterPro" id="IPR000719">
    <property type="entry name" value="Prot_kinase_dom"/>
</dbReference>
<dbReference type="Pfam" id="PF16797">
    <property type="entry name" value="Fungal_KA1"/>
    <property type="match status" value="1"/>
</dbReference>
<evidence type="ECO:0000256" key="6">
    <source>
        <dbReference type="ARBA" id="ARBA00022679"/>
    </source>
</evidence>
<dbReference type="FunFam" id="1.10.510.10:FF:000394">
    <property type="entry name" value="Serine/threonine-protein kinase HSL1"/>
    <property type="match status" value="1"/>
</dbReference>
<dbReference type="InterPro" id="IPR017441">
    <property type="entry name" value="Protein_kinase_ATP_BS"/>
</dbReference>
<dbReference type="GO" id="GO:0005524">
    <property type="term" value="F:ATP binding"/>
    <property type="evidence" value="ECO:0007669"/>
    <property type="project" value="UniProtKB-UniRule"/>
</dbReference>
<dbReference type="GO" id="GO:0005940">
    <property type="term" value="C:septin ring"/>
    <property type="evidence" value="ECO:0007669"/>
    <property type="project" value="UniProtKB-ARBA"/>
</dbReference>
<feature type="compositionally biased region" description="Low complexity" evidence="13">
    <location>
        <begin position="45"/>
        <end position="60"/>
    </location>
</feature>
<dbReference type="InterPro" id="IPR011009">
    <property type="entry name" value="Kinase-like_dom_sf"/>
</dbReference>
<feature type="region of interest" description="Disordered" evidence="13">
    <location>
        <begin position="639"/>
        <end position="698"/>
    </location>
</feature>
<evidence type="ECO:0000256" key="5">
    <source>
        <dbReference type="ARBA" id="ARBA00022553"/>
    </source>
</evidence>
<evidence type="ECO:0000256" key="12">
    <source>
        <dbReference type="PROSITE-ProRule" id="PRU10141"/>
    </source>
</evidence>
<feature type="binding site" evidence="12">
    <location>
        <position position="151"/>
    </location>
    <ligand>
        <name>ATP</name>
        <dbReference type="ChEBI" id="CHEBI:30616"/>
    </ligand>
</feature>
<evidence type="ECO:0000313" key="16">
    <source>
        <dbReference type="Proteomes" id="UP000829364"/>
    </source>
</evidence>
<name>A0A9Q8QR29_9HYPO</name>
<feature type="compositionally biased region" description="Polar residues" evidence="13">
    <location>
        <begin position="984"/>
        <end position="995"/>
    </location>
</feature>
<dbReference type="PROSITE" id="PS50011">
    <property type="entry name" value="PROTEIN_KINASE_DOM"/>
    <property type="match status" value="1"/>
</dbReference>
<reference evidence="15" key="1">
    <citation type="submission" date="2021-11" db="EMBL/GenBank/DDBJ databases">
        <title>Purpureocillium_takamizusanense_genome.</title>
        <authorList>
            <person name="Nguyen N.-H."/>
        </authorList>
    </citation>
    <scope>NUCLEOTIDE SEQUENCE</scope>
    <source>
        <strain evidence="15">PT3</strain>
    </source>
</reference>
<protein>
    <recommendedName>
        <fullName evidence="3">non-specific serine/threonine protein kinase</fullName>
        <ecNumber evidence="3">2.7.11.1</ecNumber>
    </recommendedName>
</protein>
<evidence type="ECO:0000256" key="11">
    <source>
        <dbReference type="ARBA" id="ARBA00048679"/>
    </source>
</evidence>
<dbReference type="Proteomes" id="UP000829364">
    <property type="component" value="Chromosome 11"/>
</dbReference>
<organism evidence="15 16">
    <name type="scientific">Purpureocillium takamizusanense</name>
    <dbReference type="NCBI Taxonomy" id="2060973"/>
    <lineage>
        <taxon>Eukaryota</taxon>
        <taxon>Fungi</taxon>
        <taxon>Dikarya</taxon>
        <taxon>Ascomycota</taxon>
        <taxon>Pezizomycotina</taxon>
        <taxon>Sordariomycetes</taxon>
        <taxon>Hypocreomycetidae</taxon>
        <taxon>Hypocreales</taxon>
        <taxon>Ophiocordycipitaceae</taxon>
        <taxon>Purpureocillium</taxon>
    </lineage>
</organism>
<dbReference type="GO" id="GO:0005935">
    <property type="term" value="C:cellular bud neck"/>
    <property type="evidence" value="ECO:0007669"/>
    <property type="project" value="UniProtKB-SubCell"/>
</dbReference>
<dbReference type="InterPro" id="IPR008271">
    <property type="entry name" value="Ser/Thr_kinase_AS"/>
</dbReference>
<dbReference type="EMBL" id="CP086364">
    <property type="protein sequence ID" value="UNI24195.1"/>
    <property type="molecule type" value="Genomic_DNA"/>
</dbReference>
<feature type="region of interest" description="Disordered" evidence="13">
    <location>
        <begin position="858"/>
        <end position="884"/>
    </location>
</feature>
<evidence type="ECO:0000256" key="10">
    <source>
        <dbReference type="ARBA" id="ARBA00047899"/>
    </source>
</evidence>
<dbReference type="KEGG" id="ptkz:JDV02_009962"/>
<evidence type="ECO:0000256" key="13">
    <source>
        <dbReference type="SAM" id="MobiDB-lite"/>
    </source>
</evidence>
<evidence type="ECO:0000256" key="2">
    <source>
        <dbReference type="ARBA" id="ARBA00010791"/>
    </source>
</evidence>
<dbReference type="PANTHER" id="PTHR24346:SF110">
    <property type="entry name" value="NON-SPECIFIC SERINE_THREONINE PROTEIN KINASE"/>
    <property type="match status" value="1"/>
</dbReference>
<evidence type="ECO:0000313" key="15">
    <source>
        <dbReference type="EMBL" id="UNI24195.1"/>
    </source>
</evidence>
<dbReference type="GO" id="GO:0004674">
    <property type="term" value="F:protein serine/threonine kinase activity"/>
    <property type="evidence" value="ECO:0007669"/>
    <property type="project" value="UniProtKB-KW"/>
</dbReference>
<dbReference type="GeneID" id="72071907"/>
<dbReference type="GO" id="GO:0035556">
    <property type="term" value="P:intracellular signal transduction"/>
    <property type="evidence" value="ECO:0007669"/>
    <property type="project" value="TreeGrafter"/>
</dbReference>
<comment type="catalytic activity">
    <reaction evidence="10">
        <text>L-threonyl-[protein] + ATP = O-phospho-L-threonyl-[protein] + ADP + H(+)</text>
        <dbReference type="Rhea" id="RHEA:46608"/>
        <dbReference type="Rhea" id="RHEA-COMP:11060"/>
        <dbReference type="Rhea" id="RHEA-COMP:11605"/>
        <dbReference type="ChEBI" id="CHEBI:15378"/>
        <dbReference type="ChEBI" id="CHEBI:30013"/>
        <dbReference type="ChEBI" id="CHEBI:30616"/>
        <dbReference type="ChEBI" id="CHEBI:61977"/>
        <dbReference type="ChEBI" id="CHEBI:456216"/>
        <dbReference type="EC" id="2.7.11.1"/>
    </reaction>
</comment>
<dbReference type="InterPro" id="IPR043024">
    <property type="entry name" value="KA1_sf_fungal"/>
</dbReference>
<dbReference type="Gene3D" id="1.10.510.10">
    <property type="entry name" value="Transferase(Phosphotransferase) domain 1"/>
    <property type="match status" value="1"/>
</dbReference>
<gene>
    <name evidence="15" type="primary">GIN4</name>
    <name evidence="15" type="ORF">JDV02_009962</name>
</gene>
<keyword evidence="5" id="KW-0597">Phosphoprotein</keyword>
<dbReference type="SUPFAM" id="SSF56112">
    <property type="entry name" value="Protein kinase-like (PK-like)"/>
    <property type="match status" value="1"/>
</dbReference>
<proteinExistence type="inferred from homology"/>
<evidence type="ECO:0000256" key="9">
    <source>
        <dbReference type="ARBA" id="ARBA00022840"/>
    </source>
</evidence>
<evidence type="ECO:0000256" key="7">
    <source>
        <dbReference type="ARBA" id="ARBA00022741"/>
    </source>
</evidence>
<feature type="region of interest" description="Disordered" evidence="13">
    <location>
        <begin position="947"/>
        <end position="1001"/>
    </location>
</feature>
<dbReference type="PANTHER" id="PTHR24346">
    <property type="entry name" value="MAP/MICROTUBULE AFFINITY-REGULATING KINASE"/>
    <property type="match status" value="1"/>
</dbReference>
<dbReference type="PROSITE" id="PS00107">
    <property type="entry name" value="PROTEIN_KINASE_ATP"/>
    <property type="match status" value="1"/>
</dbReference>
<evidence type="ECO:0000256" key="4">
    <source>
        <dbReference type="ARBA" id="ARBA00022527"/>
    </source>
</evidence>
<dbReference type="Pfam" id="PF00069">
    <property type="entry name" value="Pkinase"/>
    <property type="match status" value="1"/>
</dbReference>
<evidence type="ECO:0000256" key="3">
    <source>
        <dbReference type="ARBA" id="ARBA00012513"/>
    </source>
</evidence>
<dbReference type="AlphaFoldDB" id="A0A9Q8QR29"/>
<dbReference type="InterPro" id="IPR031850">
    <property type="entry name" value="Fungal_KA1_dom"/>
</dbReference>
<dbReference type="RefSeq" id="XP_047847676.1">
    <property type="nucleotide sequence ID" value="XM_047991664.1"/>
</dbReference>